<comment type="similarity">
    <text evidence="8">Belongs to the binding-protein-dependent transport system permease family. LivHM subfamily.</text>
</comment>
<gene>
    <name evidence="10" type="ORF">C7I84_19335</name>
</gene>
<dbReference type="GO" id="GO:0006865">
    <property type="term" value="P:amino acid transport"/>
    <property type="evidence" value="ECO:0007669"/>
    <property type="project" value="UniProtKB-KW"/>
</dbReference>
<evidence type="ECO:0000256" key="9">
    <source>
        <dbReference type="SAM" id="Phobius"/>
    </source>
</evidence>
<keyword evidence="5" id="KW-0029">Amino-acid transport</keyword>
<evidence type="ECO:0000313" key="11">
    <source>
        <dbReference type="Proteomes" id="UP000241229"/>
    </source>
</evidence>
<reference evidence="10 11" key="1">
    <citation type="submission" date="2018-03" db="EMBL/GenBank/DDBJ databases">
        <title>The draft genome of Mesorhizobium sp. 6GN-30.</title>
        <authorList>
            <person name="Liu L."/>
            <person name="Li L."/>
            <person name="Wang T."/>
            <person name="Zhang X."/>
            <person name="Liang L."/>
        </authorList>
    </citation>
    <scope>NUCLEOTIDE SEQUENCE [LARGE SCALE GENOMIC DNA]</scope>
    <source>
        <strain evidence="10 11">6GN30</strain>
    </source>
</reference>
<comment type="subcellular location">
    <subcellularLocation>
        <location evidence="1">Cell membrane</location>
        <topology evidence="1">Multi-pass membrane protein</topology>
    </subcellularLocation>
</comment>
<keyword evidence="3" id="KW-1003">Cell membrane</keyword>
<proteinExistence type="inferred from homology"/>
<dbReference type="GO" id="GO:0005886">
    <property type="term" value="C:plasma membrane"/>
    <property type="evidence" value="ECO:0007669"/>
    <property type="project" value="UniProtKB-SubCell"/>
</dbReference>
<dbReference type="InterPro" id="IPR052157">
    <property type="entry name" value="BCAA_transport_permease"/>
</dbReference>
<feature type="transmembrane region" description="Helical" evidence="9">
    <location>
        <begin position="226"/>
        <end position="250"/>
    </location>
</feature>
<dbReference type="Proteomes" id="UP000241229">
    <property type="component" value="Unassembled WGS sequence"/>
</dbReference>
<evidence type="ECO:0000256" key="6">
    <source>
        <dbReference type="ARBA" id="ARBA00022989"/>
    </source>
</evidence>
<comment type="caution">
    <text evidence="10">The sequence shown here is derived from an EMBL/GenBank/DDBJ whole genome shotgun (WGS) entry which is preliminary data.</text>
</comment>
<feature type="transmembrane region" description="Helical" evidence="9">
    <location>
        <begin position="90"/>
        <end position="115"/>
    </location>
</feature>
<evidence type="ECO:0000256" key="8">
    <source>
        <dbReference type="ARBA" id="ARBA00037998"/>
    </source>
</evidence>
<dbReference type="EMBL" id="PXYK01000019">
    <property type="protein sequence ID" value="PSJ57025.1"/>
    <property type="molecule type" value="Genomic_DNA"/>
</dbReference>
<evidence type="ECO:0000256" key="4">
    <source>
        <dbReference type="ARBA" id="ARBA00022692"/>
    </source>
</evidence>
<keyword evidence="4 9" id="KW-0812">Transmembrane</keyword>
<organism evidence="10 11">
    <name type="scientific">Kumtagia ephedrae</name>
    <dbReference type="NCBI Taxonomy" id="2116701"/>
    <lineage>
        <taxon>Bacteria</taxon>
        <taxon>Pseudomonadati</taxon>
        <taxon>Pseudomonadota</taxon>
        <taxon>Alphaproteobacteria</taxon>
        <taxon>Hyphomicrobiales</taxon>
        <taxon>Phyllobacteriaceae</taxon>
        <taxon>Kumtagia</taxon>
    </lineage>
</organism>
<keyword evidence="11" id="KW-1185">Reference proteome</keyword>
<dbReference type="OrthoDB" id="9779023at2"/>
<dbReference type="AlphaFoldDB" id="A0A2P7S3G7"/>
<evidence type="ECO:0000256" key="1">
    <source>
        <dbReference type="ARBA" id="ARBA00004651"/>
    </source>
</evidence>
<feature type="transmembrane region" description="Helical" evidence="9">
    <location>
        <begin position="180"/>
        <end position="206"/>
    </location>
</feature>
<accession>A0A2P7S3G7</accession>
<evidence type="ECO:0000256" key="2">
    <source>
        <dbReference type="ARBA" id="ARBA00022448"/>
    </source>
</evidence>
<dbReference type="PANTHER" id="PTHR11795:SF445">
    <property type="entry name" value="AMINO ACID ABC TRANSPORTER PERMEASE PROTEIN"/>
    <property type="match status" value="1"/>
</dbReference>
<feature type="transmembrane region" description="Helical" evidence="9">
    <location>
        <begin position="257"/>
        <end position="277"/>
    </location>
</feature>
<name>A0A2P7S3G7_9HYPH</name>
<dbReference type="CDD" id="cd06582">
    <property type="entry name" value="TM_PBP1_LivH_like"/>
    <property type="match status" value="1"/>
</dbReference>
<feature type="transmembrane region" description="Helical" evidence="9">
    <location>
        <begin position="49"/>
        <end position="78"/>
    </location>
</feature>
<protein>
    <submittedName>
        <fullName evidence="10">Branched-chain amino acid ABC transporter permease</fullName>
    </submittedName>
</protein>
<evidence type="ECO:0000256" key="5">
    <source>
        <dbReference type="ARBA" id="ARBA00022970"/>
    </source>
</evidence>
<dbReference type="PANTHER" id="PTHR11795">
    <property type="entry name" value="BRANCHED-CHAIN AMINO ACID TRANSPORT SYSTEM PERMEASE PROTEIN LIVH"/>
    <property type="match status" value="1"/>
</dbReference>
<feature type="transmembrane region" description="Helical" evidence="9">
    <location>
        <begin position="7"/>
        <end position="29"/>
    </location>
</feature>
<keyword evidence="6 9" id="KW-1133">Transmembrane helix</keyword>
<feature type="transmembrane region" description="Helical" evidence="9">
    <location>
        <begin position="135"/>
        <end position="159"/>
    </location>
</feature>
<sequence>MNTAADILFGGLFQGSLYAMMAVGLALVWTTIGVFNFSHGVFMMLGAYLAWQFVAWGLPAYVAFPLAVAVMAGAGWLLQATVVRPLIGRANLVLVVVITTLAAGSLIENGALVVWGPRSKQVPPLLEGNIALGGIGVSLHQIAIIVITPIILAALWFFLTRTRLGLALRAVAQNEDASRLVGLNVTMLYALAFGIAAALAALAGIFLGGYRFMTPVMGADPLLKALIVVVFGGISSISGPIFAAYVIGFFEAICSYYFGLYWTPALLFAALILTLMVKPEGLFTSGRSRGLA</sequence>
<dbReference type="GO" id="GO:0022857">
    <property type="term" value="F:transmembrane transporter activity"/>
    <property type="evidence" value="ECO:0007669"/>
    <property type="project" value="InterPro"/>
</dbReference>
<keyword evidence="7 9" id="KW-0472">Membrane</keyword>
<dbReference type="Pfam" id="PF02653">
    <property type="entry name" value="BPD_transp_2"/>
    <property type="match status" value="1"/>
</dbReference>
<evidence type="ECO:0000313" key="10">
    <source>
        <dbReference type="EMBL" id="PSJ57025.1"/>
    </source>
</evidence>
<keyword evidence="2" id="KW-0813">Transport</keyword>
<dbReference type="RefSeq" id="WP_106773852.1">
    <property type="nucleotide sequence ID" value="NZ_PXYK01000019.1"/>
</dbReference>
<evidence type="ECO:0000256" key="3">
    <source>
        <dbReference type="ARBA" id="ARBA00022475"/>
    </source>
</evidence>
<evidence type="ECO:0000256" key="7">
    <source>
        <dbReference type="ARBA" id="ARBA00023136"/>
    </source>
</evidence>
<dbReference type="InterPro" id="IPR001851">
    <property type="entry name" value="ABC_transp_permease"/>
</dbReference>